<dbReference type="AlphaFoldDB" id="A0A7X9RZF9"/>
<gene>
    <name evidence="1" type="ORF">HHU12_26030</name>
</gene>
<name>A0A7X9RZF9_9BACT</name>
<sequence length="605" mass="67444">MKQLIYFAFISLFFMIIGCEKQDPLRTIETEYLDSVHYDASVFYPLEDMISPEPVFENKYGVSFAIEEFYNDKGDSSQINNVAIDKKTGIISVRDASLLDQEATYHANIATFTVSGKTIHEKAWSMGITQVTGELFYSTPQPSYERNFEGEVLHLDSAFFGEANAVVSYELVNSDKGLSIDASNGHISKVSFMEAGEYDVAVKVLTEGGETTLTEVAKVKIYGAPELVYQPNFFKIQGDYSIQATPTVKEFLDGATYELKVQGDLTLNSLAIDENAVISLPENHNNAVGEYKVDVIATVDGQAFTFEEAITVEIVAQINPEISYAENKVTLSPWTGYTFTPELYSLPRNAVVTLTTVLPEGMTFDSETGSITIAEEQNFADATYTIDINVNTPSHGDTPLTTLTQIVIETKAQILLEDDMTSDALKADYIRQQVVINDDERSGATWNTTASREYCRAQANIWSGDYTRWSYIAVSYTVDNIRRATVSFDNGVNKDLRDTDEYTENYFSVNYNADYNGSEAIHDFAWEKDSNANISRVGTDIDNGPYEASGLLEIDAKYLVNNKVNIAWLAHKDMTEIPESFKTGHTFGFNKIVVTAYTKYDAVVE</sequence>
<dbReference type="EMBL" id="JABANE010000099">
    <property type="protein sequence ID" value="NME71452.1"/>
    <property type="molecule type" value="Genomic_DNA"/>
</dbReference>
<evidence type="ECO:0000313" key="1">
    <source>
        <dbReference type="EMBL" id="NME71452.1"/>
    </source>
</evidence>
<accession>A0A7X9RZF9</accession>
<comment type="caution">
    <text evidence="1">The sequence shown here is derived from an EMBL/GenBank/DDBJ whole genome shotgun (WGS) entry which is preliminary data.</text>
</comment>
<organism evidence="1 2">
    <name type="scientific">Flammeovirga aprica JL-4</name>
    <dbReference type="NCBI Taxonomy" id="694437"/>
    <lineage>
        <taxon>Bacteria</taxon>
        <taxon>Pseudomonadati</taxon>
        <taxon>Bacteroidota</taxon>
        <taxon>Cytophagia</taxon>
        <taxon>Cytophagales</taxon>
        <taxon>Flammeovirgaceae</taxon>
        <taxon>Flammeovirga</taxon>
    </lineage>
</organism>
<reference evidence="1 2" key="1">
    <citation type="submission" date="2020-04" db="EMBL/GenBank/DDBJ databases">
        <title>Flammeovirga sp. SR4, a novel species isolated from seawater.</title>
        <authorList>
            <person name="Wang X."/>
        </authorList>
    </citation>
    <scope>NUCLEOTIDE SEQUENCE [LARGE SCALE GENOMIC DNA]</scope>
    <source>
        <strain evidence="1 2">ATCC 23126</strain>
    </source>
</reference>
<evidence type="ECO:0000313" key="2">
    <source>
        <dbReference type="Proteomes" id="UP000576082"/>
    </source>
</evidence>
<keyword evidence="2" id="KW-1185">Reference proteome</keyword>
<dbReference type="PROSITE" id="PS51257">
    <property type="entry name" value="PROKAR_LIPOPROTEIN"/>
    <property type="match status" value="1"/>
</dbReference>
<dbReference type="Proteomes" id="UP000576082">
    <property type="component" value="Unassembled WGS sequence"/>
</dbReference>
<protein>
    <submittedName>
        <fullName evidence="1">Uncharacterized protein</fullName>
    </submittedName>
</protein>
<dbReference type="RefSeq" id="WP_169659668.1">
    <property type="nucleotide sequence ID" value="NZ_JABANE010000099.1"/>
</dbReference>
<proteinExistence type="predicted"/>